<sequence length="226" mass="25842">MLPALGTNPIGINIEASIGSRNATTPSQSKKFYRAFTCDKFYDCLLYFTRIWGVLTATVLAGVGIDFLYHSRLPGYWLIAYAVTIFIGETLWVATVFLKLTVRADHRFWKIWKYCTMLDDWKKTPPYILMGLMAMYKPYKLWLVYLGGGFAIFLGLLYSIISVFQKILKKRIGKKENRLGDLDSLESSRFEEITEVLDDAIPEPMPGSSVSLSDRLRPDQESVHEI</sequence>
<feature type="compositionally biased region" description="Basic and acidic residues" evidence="1">
    <location>
        <begin position="214"/>
        <end position="226"/>
    </location>
</feature>
<feature type="transmembrane region" description="Helical" evidence="2">
    <location>
        <begin position="76"/>
        <end position="98"/>
    </location>
</feature>
<evidence type="ECO:0000313" key="4">
    <source>
        <dbReference type="Proteomes" id="UP001152799"/>
    </source>
</evidence>
<proteinExistence type="predicted"/>
<dbReference type="InterPro" id="IPR032055">
    <property type="entry name" value="TMEM72"/>
</dbReference>
<keyword evidence="2" id="KW-0812">Transmembrane</keyword>
<feature type="region of interest" description="Disordered" evidence="1">
    <location>
        <begin position="200"/>
        <end position="226"/>
    </location>
</feature>
<protein>
    <submittedName>
        <fullName evidence="3">Uncharacterized protein</fullName>
    </submittedName>
</protein>
<dbReference type="Pfam" id="PF16054">
    <property type="entry name" value="TMEM72"/>
    <property type="match status" value="1"/>
</dbReference>
<keyword evidence="2" id="KW-1133">Transmembrane helix</keyword>
<dbReference type="Proteomes" id="UP001152799">
    <property type="component" value="Chromosome 2"/>
</dbReference>
<dbReference type="AlphaFoldDB" id="A0A9P0GJV3"/>
<gene>
    <name evidence="3" type="ORF">CEUTPL_LOCUS5716</name>
</gene>
<dbReference type="PANTHER" id="PTHR28474:SF1">
    <property type="entry name" value="TRANSMEMBRANE PROTEIN 72"/>
    <property type="match status" value="1"/>
</dbReference>
<feature type="transmembrane region" description="Helical" evidence="2">
    <location>
        <begin position="142"/>
        <end position="164"/>
    </location>
</feature>
<evidence type="ECO:0000256" key="2">
    <source>
        <dbReference type="SAM" id="Phobius"/>
    </source>
</evidence>
<accession>A0A9P0GJV3</accession>
<organism evidence="3 4">
    <name type="scientific">Ceutorhynchus assimilis</name>
    <name type="common">cabbage seed weevil</name>
    <dbReference type="NCBI Taxonomy" id="467358"/>
    <lineage>
        <taxon>Eukaryota</taxon>
        <taxon>Metazoa</taxon>
        <taxon>Ecdysozoa</taxon>
        <taxon>Arthropoda</taxon>
        <taxon>Hexapoda</taxon>
        <taxon>Insecta</taxon>
        <taxon>Pterygota</taxon>
        <taxon>Neoptera</taxon>
        <taxon>Endopterygota</taxon>
        <taxon>Coleoptera</taxon>
        <taxon>Polyphaga</taxon>
        <taxon>Cucujiformia</taxon>
        <taxon>Curculionidae</taxon>
        <taxon>Ceutorhynchinae</taxon>
        <taxon>Ceutorhynchus</taxon>
    </lineage>
</organism>
<reference evidence="3" key="1">
    <citation type="submission" date="2022-01" db="EMBL/GenBank/DDBJ databases">
        <authorList>
            <person name="King R."/>
        </authorList>
    </citation>
    <scope>NUCLEOTIDE SEQUENCE</scope>
</reference>
<name>A0A9P0GJV3_9CUCU</name>
<keyword evidence="4" id="KW-1185">Reference proteome</keyword>
<dbReference type="OrthoDB" id="5946061at2759"/>
<feature type="transmembrane region" description="Helical" evidence="2">
    <location>
        <begin position="51"/>
        <end position="69"/>
    </location>
</feature>
<keyword evidence="2" id="KW-0472">Membrane</keyword>
<dbReference type="PANTHER" id="PTHR28474">
    <property type="entry name" value="TRANSMEMBRANE PROTEIN 72"/>
    <property type="match status" value="1"/>
</dbReference>
<evidence type="ECO:0000313" key="3">
    <source>
        <dbReference type="EMBL" id="CAH1126896.1"/>
    </source>
</evidence>
<dbReference type="EMBL" id="OU892278">
    <property type="protein sequence ID" value="CAH1126896.1"/>
    <property type="molecule type" value="Genomic_DNA"/>
</dbReference>
<evidence type="ECO:0000256" key="1">
    <source>
        <dbReference type="SAM" id="MobiDB-lite"/>
    </source>
</evidence>